<dbReference type="PROSITE" id="PS01124">
    <property type="entry name" value="HTH_ARAC_FAMILY_2"/>
    <property type="match status" value="1"/>
</dbReference>
<evidence type="ECO:0000256" key="3">
    <source>
        <dbReference type="ARBA" id="ARBA00023163"/>
    </source>
</evidence>
<feature type="domain" description="HTH araC/xylS-type" evidence="4">
    <location>
        <begin position="8"/>
        <end position="106"/>
    </location>
</feature>
<dbReference type="PANTHER" id="PTHR47504">
    <property type="entry name" value="RIGHT ORIGIN-BINDING PROTEIN"/>
    <property type="match status" value="1"/>
</dbReference>
<evidence type="ECO:0000313" key="6">
    <source>
        <dbReference type="Proteomes" id="UP000516046"/>
    </source>
</evidence>
<dbReference type="InterPro" id="IPR009057">
    <property type="entry name" value="Homeodomain-like_sf"/>
</dbReference>
<dbReference type="InterPro" id="IPR050959">
    <property type="entry name" value="MarA-like"/>
</dbReference>
<keyword evidence="6" id="KW-1185">Reference proteome</keyword>
<gene>
    <name evidence="5" type="ORF">H6X83_01065</name>
</gene>
<dbReference type="KEGG" id="caml:H6X83_01065"/>
<dbReference type="SMART" id="SM00342">
    <property type="entry name" value="HTH_ARAC"/>
    <property type="match status" value="1"/>
</dbReference>
<dbReference type="InterPro" id="IPR020449">
    <property type="entry name" value="Tscrpt_reg_AraC-type_HTH"/>
</dbReference>
<name>A0A7G9WHX4_9FIRM</name>
<keyword evidence="1" id="KW-0805">Transcription regulation</keyword>
<dbReference type="PROSITE" id="PS00041">
    <property type="entry name" value="HTH_ARAC_FAMILY_1"/>
    <property type="match status" value="1"/>
</dbReference>
<dbReference type="Pfam" id="PF14526">
    <property type="entry name" value="Cass2"/>
    <property type="match status" value="1"/>
</dbReference>
<dbReference type="GO" id="GO:0043565">
    <property type="term" value="F:sequence-specific DNA binding"/>
    <property type="evidence" value="ECO:0007669"/>
    <property type="project" value="InterPro"/>
</dbReference>
<dbReference type="Gene3D" id="3.20.80.10">
    <property type="entry name" value="Regulatory factor, effector binding domain"/>
    <property type="match status" value="1"/>
</dbReference>
<evidence type="ECO:0000256" key="1">
    <source>
        <dbReference type="ARBA" id="ARBA00023015"/>
    </source>
</evidence>
<dbReference type="AlphaFoldDB" id="A0A7G9WHX4"/>
<sequence>MEWTESLKTAVAYMEAHITENFCADDVAEKIHMSTFYFQKGFAILTGMNVGEYIRNRRLYLAALDLTAGREKIIDIAYKYGYETPESFSKAFRRFHGCTPSQAKNDTSKIKVFLPLRIHIEIKGGNDMDFTVEKVEAFKVIGFQREFSMDSSYREIPKFWDAFANQYLIRLFESGPKDAVDKAICDNMVGEYGVCIDDIGGNGKFRYLIAGKYLGGGVPDGMTVFKFPNMNWAKFKAVGPCPGALQAVNTAIFKEWLPGNPDYEIAAGCNIEWYPRGNADAPDYESGIWVPVKHK</sequence>
<dbReference type="InterPro" id="IPR029441">
    <property type="entry name" value="Cass2"/>
</dbReference>
<proteinExistence type="predicted"/>
<dbReference type="Gene3D" id="1.10.10.60">
    <property type="entry name" value="Homeodomain-like"/>
    <property type="match status" value="2"/>
</dbReference>
<protein>
    <submittedName>
        <fullName evidence="5">AraC family transcriptional regulator</fullName>
    </submittedName>
</protein>
<dbReference type="GO" id="GO:0003700">
    <property type="term" value="F:DNA-binding transcription factor activity"/>
    <property type="evidence" value="ECO:0007669"/>
    <property type="project" value="InterPro"/>
</dbReference>
<dbReference type="SUPFAM" id="SSF46689">
    <property type="entry name" value="Homeodomain-like"/>
    <property type="match status" value="2"/>
</dbReference>
<keyword evidence="2" id="KW-0238">DNA-binding</keyword>
<dbReference type="PANTHER" id="PTHR47504:SF5">
    <property type="entry name" value="RIGHT ORIGIN-BINDING PROTEIN"/>
    <property type="match status" value="1"/>
</dbReference>
<dbReference type="RefSeq" id="WP_212507351.1">
    <property type="nucleotide sequence ID" value="NZ_CP060696.1"/>
</dbReference>
<dbReference type="SMART" id="SM00871">
    <property type="entry name" value="AraC_E_bind"/>
    <property type="match status" value="1"/>
</dbReference>
<reference evidence="5 6" key="1">
    <citation type="submission" date="2020-08" db="EMBL/GenBank/DDBJ databases">
        <authorList>
            <person name="Ren C."/>
            <person name="Gu Y."/>
            <person name="Xu Y."/>
        </authorList>
    </citation>
    <scope>NUCLEOTIDE SEQUENCE [LARGE SCALE GENOMIC DNA]</scope>
    <source>
        <strain evidence="5 6">LBM18003</strain>
    </source>
</reference>
<dbReference type="PRINTS" id="PR00032">
    <property type="entry name" value="HTHARAC"/>
</dbReference>
<dbReference type="Proteomes" id="UP000516046">
    <property type="component" value="Chromosome"/>
</dbReference>
<dbReference type="InterPro" id="IPR010499">
    <property type="entry name" value="AraC_E-bd"/>
</dbReference>
<dbReference type="InterPro" id="IPR018062">
    <property type="entry name" value="HTH_AraC-typ_CS"/>
</dbReference>
<keyword evidence="3" id="KW-0804">Transcription</keyword>
<dbReference type="EMBL" id="CP060696">
    <property type="protein sequence ID" value="QNO18286.1"/>
    <property type="molecule type" value="Genomic_DNA"/>
</dbReference>
<dbReference type="SUPFAM" id="SSF55136">
    <property type="entry name" value="Probable bacterial effector-binding domain"/>
    <property type="match status" value="1"/>
</dbReference>
<evidence type="ECO:0000259" key="4">
    <source>
        <dbReference type="PROSITE" id="PS01124"/>
    </source>
</evidence>
<evidence type="ECO:0000313" key="5">
    <source>
        <dbReference type="EMBL" id="QNO18286.1"/>
    </source>
</evidence>
<dbReference type="Pfam" id="PF12833">
    <property type="entry name" value="HTH_18"/>
    <property type="match status" value="1"/>
</dbReference>
<accession>A0A7G9WHX4</accession>
<evidence type="ECO:0000256" key="2">
    <source>
        <dbReference type="ARBA" id="ARBA00023125"/>
    </source>
</evidence>
<dbReference type="InterPro" id="IPR018060">
    <property type="entry name" value="HTH_AraC"/>
</dbReference>
<organism evidence="5 6">
    <name type="scientific">Caproicibacterium amylolyticum</name>
    <dbReference type="NCBI Taxonomy" id="2766537"/>
    <lineage>
        <taxon>Bacteria</taxon>
        <taxon>Bacillati</taxon>
        <taxon>Bacillota</taxon>
        <taxon>Clostridia</taxon>
        <taxon>Eubacteriales</taxon>
        <taxon>Oscillospiraceae</taxon>
        <taxon>Caproicibacterium</taxon>
    </lineage>
</organism>
<dbReference type="InterPro" id="IPR011256">
    <property type="entry name" value="Reg_factor_effector_dom_sf"/>
</dbReference>